<keyword evidence="2" id="KW-1185">Reference proteome</keyword>
<evidence type="ECO:0008006" key="3">
    <source>
        <dbReference type="Google" id="ProtNLM"/>
    </source>
</evidence>
<dbReference type="EMBL" id="MU151532">
    <property type="protein sequence ID" value="KAF9443012.1"/>
    <property type="molecule type" value="Genomic_DNA"/>
</dbReference>
<dbReference type="Proteomes" id="UP000807342">
    <property type="component" value="Unassembled WGS sequence"/>
</dbReference>
<dbReference type="InterPro" id="IPR032675">
    <property type="entry name" value="LRR_dom_sf"/>
</dbReference>
<comment type="caution">
    <text evidence="1">The sequence shown here is derived from an EMBL/GenBank/DDBJ whole genome shotgun (WGS) entry which is preliminary data.</text>
</comment>
<sequence>MPQATIQSQPNEILSGIFLSLIDHVWEAHSKMTVGEVRTNCPTFGTISSSPLQSSGPASRPRSSIVNLLLERSGQLPLELDLDFLPYLGDEDSAGHIAVLMGILRGTIHRWQKVTLRLGNRFSNSILIYPFSDATHLTHMNIIFPDNWLDPQVGEFLIQSLGDAPVLSHLEYCGLDRFALEELMDMPRVNRLTTLRLDVSYYLDLESAIHVFNECPCVTWISLTCPIRRMKFMDIAAWPKLYLPNLCILEIGETWLLPLFHCPNLQVFSVVSSISDSELEQVLVYISTYKHSLQVVRSQVARCYLAWFFSNEVLVRIPIVEVKATMSFNKAIRDEYQREILDGMWEMWGDSREPTSFTTDDAELTIYFGWVDPKVLPLYREYFSGTRKIVLPPGPLSLYY</sequence>
<gene>
    <name evidence="1" type="ORF">P691DRAFT_788599</name>
</gene>
<evidence type="ECO:0000313" key="2">
    <source>
        <dbReference type="Proteomes" id="UP000807342"/>
    </source>
</evidence>
<organism evidence="1 2">
    <name type="scientific">Macrolepiota fuliginosa MF-IS2</name>
    <dbReference type="NCBI Taxonomy" id="1400762"/>
    <lineage>
        <taxon>Eukaryota</taxon>
        <taxon>Fungi</taxon>
        <taxon>Dikarya</taxon>
        <taxon>Basidiomycota</taxon>
        <taxon>Agaricomycotina</taxon>
        <taxon>Agaricomycetes</taxon>
        <taxon>Agaricomycetidae</taxon>
        <taxon>Agaricales</taxon>
        <taxon>Agaricineae</taxon>
        <taxon>Agaricaceae</taxon>
        <taxon>Macrolepiota</taxon>
    </lineage>
</organism>
<protein>
    <recommendedName>
        <fullName evidence="3">F-box domain-containing protein</fullName>
    </recommendedName>
</protein>
<name>A0A9P5X2B8_9AGAR</name>
<accession>A0A9P5X2B8</accession>
<evidence type="ECO:0000313" key="1">
    <source>
        <dbReference type="EMBL" id="KAF9443012.1"/>
    </source>
</evidence>
<reference evidence="1" key="1">
    <citation type="submission" date="2020-11" db="EMBL/GenBank/DDBJ databases">
        <authorList>
            <consortium name="DOE Joint Genome Institute"/>
            <person name="Ahrendt S."/>
            <person name="Riley R."/>
            <person name="Andreopoulos W."/>
            <person name="Labutti K."/>
            <person name="Pangilinan J."/>
            <person name="Ruiz-Duenas F.J."/>
            <person name="Barrasa J.M."/>
            <person name="Sanchez-Garcia M."/>
            <person name="Camarero S."/>
            <person name="Miyauchi S."/>
            <person name="Serrano A."/>
            <person name="Linde D."/>
            <person name="Babiker R."/>
            <person name="Drula E."/>
            <person name="Ayuso-Fernandez I."/>
            <person name="Pacheco R."/>
            <person name="Padilla G."/>
            <person name="Ferreira P."/>
            <person name="Barriuso J."/>
            <person name="Kellner H."/>
            <person name="Castanera R."/>
            <person name="Alfaro M."/>
            <person name="Ramirez L."/>
            <person name="Pisabarro A.G."/>
            <person name="Kuo A."/>
            <person name="Tritt A."/>
            <person name="Lipzen A."/>
            <person name="He G."/>
            <person name="Yan M."/>
            <person name="Ng V."/>
            <person name="Cullen D."/>
            <person name="Martin F."/>
            <person name="Rosso M.-N."/>
            <person name="Henrissat B."/>
            <person name="Hibbett D."/>
            <person name="Martinez A.T."/>
            <person name="Grigoriev I.V."/>
        </authorList>
    </citation>
    <scope>NUCLEOTIDE SEQUENCE</scope>
    <source>
        <strain evidence="1">MF-IS2</strain>
    </source>
</reference>
<dbReference type="Gene3D" id="3.80.10.10">
    <property type="entry name" value="Ribonuclease Inhibitor"/>
    <property type="match status" value="1"/>
</dbReference>
<dbReference type="AlphaFoldDB" id="A0A9P5X2B8"/>
<dbReference type="OrthoDB" id="3365698at2759"/>
<proteinExistence type="predicted"/>